<feature type="compositionally biased region" description="Basic and acidic residues" evidence="7">
    <location>
        <begin position="1364"/>
        <end position="1381"/>
    </location>
</feature>
<feature type="region of interest" description="Disordered" evidence="7">
    <location>
        <begin position="620"/>
        <end position="673"/>
    </location>
</feature>
<evidence type="ECO:0000256" key="3">
    <source>
        <dbReference type="ARBA" id="ARBA00022741"/>
    </source>
</evidence>
<feature type="compositionally biased region" description="Polar residues" evidence="7">
    <location>
        <begin position="1266"/>
        <end position="1278"/>
    </location>
</feature>
<name>A0A8H3AIY9_9AGAM</name>
<dbReference type="Gene3D" id="3.40.50.300">
    <property type="entry name" value="P-loop containing nucleotide triphosphate hydrolases"/>
    <property type="match status" value="1"/>
</dbReference>
<gene>
    <name evidence="8" type="ORF">RDB_LOCUS60247</name>
</gene>
<keyword evidence="6" id="KW-0175">Coiled coil</keyword>
<evidence type="ECO:0000256" key="6">
    <source>
        <dbReference type="SAM" id="Coils"/>
    </source>
</evidence>
<dbReference type="GO" id="GO:0005829">
    <property type="term" value="C:cytosol"/>
    <property type="evidence" value="ECO:0007669"/>
    <property type="project" value="TreeGrafter"/>
</dbReference>
<dbReference type="GO" id="GO:0019888">
    <property type="term" value="F:protein phosphatase regulator activity"/>
    <property type="evidence" value="ECO:0007669"/>
    <property type="project" value="TreeGrafter"/>
</dbReference>
<feature type="compositionally biased region" description="Polar residues" evidence="7">
    <location>
        <begin position="1321"/>
        <end position="1330"/>
    </location>
</feature>
<feature type="coiled-coil region" evidence="6">
    <location>
        <begin position="725"/>
        <end position="752"/>
    </location>
</feature>
<dbReference type="GO" id="GO:0005525">
    <property type="term" value="F:GTP binding"/>
    <property type="evidence" value="ECO:0007669"/>
    <property type="project" value="UniProtKB-KW"/>
</dbReference>
<evidence type="ECO:0000256" key="2">
    <source>
        <dbReference type="ARBA" id="ARBA00007756"/>
    </source>
</evidence>
<comment type="similarity">
    <text evidence="1">Belongs to the SAPS family.</text>
</comment>
<feature type="compositionally biased region" description="Polar residues" evidence="7">
    <location>
        <begin position="952"/>
        <end position="973"/>
    </location>
</feature>
<evidence type="ECO:0000256" key="7">
    <source>
        <dbReference type="SAM" id="MobiDB-lite"/>
    </source>
</evidence>
<evidence type="ECO:0000256" key="4">
    <source>
        <dbReference type="ARBA" id="ARBA00023134"/>
    </source>
</evidence>
<organism evidence="8 9">
    <name type="scientific">Rhizoctonia solani</name>
    <dbReference type="NCBI Taxonomy" id="456999"/>
    <lineage>
        <taxon>Eukaryota</taxon>
        <taxon>Fungi</taxon>
        <taxon>Dikarya</taxon>
        <taxon>Basidiomycota</taxon>
        <taxon>Agaricomycotina</taxon>
        <taxon>Agaricomycetes</taxon>
        <taxon>Cantharellales</taxon>
        <taxon>Ceratobasidiaceae</taxon>
        <taxon>Rhizoctonia</taxon>
    </lineage>
</organism>
<dbReference type="CDD" id="cd11384">
    <property type="entry name" value="RagA_like"/>
    <property type="match status" value="1"/>
</dbReference>
<dbReference type="PANTHER" id="PTHR12634:SF8">
    <property type="entry name" value="FIERY MOUNTAIN, ISOFORM D"/>
    <property type="match status" value="1"/>
</dbReference>
<dbReference type="Proteomes" id="UP000663841">
    <property type="component" value="Unassembled WGS sequence"/>
</dbReference>
<feature type="compositionally biased region" description="Polar residues" evidence="7">
    <location>
        <begin position="1202"/>
        <end position="1224"/>
    </location>
</feature>
<sequence>MAANKKKVLLMGKSGSGKTSMRSVIFSNNTASATSRLGATIDVEQNHMRFLGDLMLNLWDCGGQDNFFDSYLSSQRQTIFNDVAVLIYVFDIEIETRQPTDAVLKEKEKDFEYFYHILDNCRSRSPEAKIFVLINKMDLISGGKREKDEAYSRKVRELETRAKPIMGEKSLRCFGTSIWDQSLYRAWSRIVHTLIPNANLLARHLSMFCSICDATEVVLFERTTFLIIARSGRSGEFGEQGDEISDSGDDPINPERFEKISELIKAFKLSCSKLQEQFHSLEMRFPQFACLLDVLTPNTYVMVITSHPNIQPSLLKLNVRLARSKFNELQAGRFPMSMFWRFGFHGTNNIDNLLNQEEVSLEAILDHDDLLSECKQQNPRLIDYLQHPEVLKRLFAYVTGEIVSEGRGSFKYPYVSTEVLCCEIWSVVERCTENSAQILAPFWDTVLSMPPEELRTKASVAAHFSKISGTFLMKKPEEMLAFIKSIPDVVNRMLAHIESPPFVDLMFRIIQLDENPGNIGVMEWLSSQDFIPNLVDRLSPRYPTSVHLVVADLLKGIISVASPSPGSFNLNGPHDTGPTGPVTNRFVRELASTNIVETMVGFMLDDAPFGPPVEEVLREAEERQKKAPQEVTLTVPSGLAGPPGVGLRARSPIPPSDSSSAHVESPRLPNAESATSSVTHIVSIFVELIRKNNSDYFEPYLFHTLRNRLMQIQQQLLDEMHEMGADMDTSQRAQEERERERLERAMADMVDHLGIVHLGRFLRILAKRLPDFQELLRRPRSLNGYVPTSVGQLIPLTLERFRIIELYAELLHCSNMSLLNRRRGFGPSYDDQGRLMGGLDALEQLARVIDPNVSSDAMMDQSLDSDTAQDFKELPVSSASTDCSSLTSEDGVSVDDEHVELEEDLASSRGSTKSASAQPSSSSVMPPSGPSADTAHESSTEVDPFSDPESGVGSSDMSTPRTDVSSSNTSTVRHSPVAEHYGVVIDRSAFEPSGDILKQKMIDLNIVSTILDFFFEFPWNNFLHNAVYDMLHQILTGRVDNELSRRVTIGMFRDARLVYRILEGSRRNNAVAAQQKGLRLGYMGHLILISDDIVAALEHYPHSLLEALSPYVPQPDWNDFVAGQYKETKERDTSQLGGGKPAVSAMGIGIGRGGPVGGLGTNRFGDTPSPRMEPTVGRGIGPVPREVRGGADFGPAEPDDTLTPSDPVSVTAEQAKSNQINSDSLSDEDDANDPARDSSHAASGDFDLNAAHTTSNRGTQDPFESPSDSITSVSQFSTIFKDEDEDDDVNWGPFADPAGQRSTLQPSFDDEEDGFGDFQTPMGNSTSSFEDSFDGFNAVASPNLSGQIQEAVDDTMDEPTTPKASERRLSSSFETIDKPDQDDSWNPVWPTPETPAAAGGDDNSNMATSDAVADAMTSPIVPR</sequence>
<accession>A0A8H3AIY9</accession>
<reference evidence="8" key="1">
    <citation type="submission" date="2021-01" db="EMBL/GenBank/DDBJ databases">
        <authorList>
            <person name="Kaushik A."/>
        </authorList>
    </citation>
    <scope>NUCLEOTIDE SEQUENCE</scope>
    <source>
        <strain evidence="8">AG3-T5</strain>
    </source>
</reference>
<dbReference type="SUPFAM" id="SSF52540">
    <property type="entry name" value="P-loop containing nucleoside triphosphate hydrolases"/>
    <property type="match status" value="1"/>
</dbReference>
<dbReference type="GO" id="GO:0019903">
    <property type="term" value="F:protein phosphatase binding"/>
    <property type="evidence" value="ECO:0007669"/>
    <property type="project" value="InterPro"/>
</dbReference>
<keyword evidence="5" id="KW-0131">Cell cycle</keyword>
<dbReference type="FunFam" id="3.40.50.300:FF:000488">
    <property type="entry name" value="Small monomeric GTPase (Gtr1)"/>
    <property type="match status" value="1"/>
</dbReference>
<evidence type="ECO:0000313" key="8">
    <source>
        <dbReference type="EMBL" id="CAE6428248.1"/>
    </source>
</evidence>
<dbReference type="Pfam" id="PF04499">
    <property type="entry name" value="SAPS"/>
    <property type="match status" value="1"/>
</dbReference>
<evidence type="ECO:0000313" key="9">
    <source>
        <dbReference type="Proteomes" id="UP000663841"/>
    </source>
</evidence>
<dbReference type="PANTHER" id="PTHR12634">
    <property type="entry name" value="SIT4 YEAST -ASSOCIATING PROTEIN-RELATED"/>
    <property type="match status" value="1"/>
</dbReference>
<dbReference type="InterPro" id="IPR007587">
    <property type="entry name" value="SAPS"/>
</dbReference>
<dbReference type="GO" id="GO:0005634">
    <property type="term" value="C:nucleus"/>
    <property type="evidence" value="ECO:0007669"/>
    <property type="project" value="TreeGrafter"/>
</dbReference>
<keyword evidence="3" id="KW-0547">Nucleotide-binding</keyword>
<dbReference type="EMBL" id="CAJMWW010000082">
    <property type="protein sequence ID" value="CAE6428248.1"/>
    <property type="molecule type" value="Genomic_DNA"/>
</dbReference>
<evidence type="ECO:0000256" key="1">
    <source>
        <dbReference type="ARBA" id="ARBA00006180"/>
    </source>
</evidence>
<feature type="region of interest" description="Disordered" evidence="7">
    <location>
        <begin position="1153"/>
        <end position="1423"/>
    </location>
</feature>
<feature type="region of interest" description="Disordered" evidence="7">
    <location>
        <begin position="875"/>
        <end position="973"/>
    </location>
</feature>
<feature type="compositionally biased region" description="Low complexity" evidence="7">
    <location>
        <begin position="877"/>
        <end position="888"/>
    </location>
</feature>
<dbReference type="InterPro" id="IPR039397">
    <property type="entry name" value="RagA/B"/>
</dbReference>
<dbReference type="InterPro" id="IPR027417">
    <property type="entry name" value="P-loop_NTPase"/>
</dbReference>
<dbReference type="Gene3D" id="3.30.450.190">
    <property type="match status" value="1"/>
</dbReference>
<keyword evidence="4" id="KW-0342">GTP-binding</keyword>
<comment type="caution">
    <text evidence="8">The sequence shown here is derived from an EMBL/GenBank/DDBJ whole genome shotgun (WGS) entry which is preliminary data.</text>
</comment>
<dbReference type="Pfam" id="PF04670">
    <property type="entry name" value="Gtr1_RagA"/>
    <property type="match status" value="1"/>
</dbReference>
<feature type="compositionally biased region" description="Low complexity" evidence="7">
    <location>
        <begin position="911"/>
        <end position="932"/>
    </location>
</feature>
<comment type="similarity">
    <text evidence="2">Belongs to the GTR/RAG GTP-binding protein family.</text>
</comment>
<protein>
    <submittedName>
        <fullName evidence="8">Uncharacterized protein</fullName>
    </submittedName>
</protein>
<feature type="compositionally biased region" description="Acidic residues" evidence="7">
    <location>
        <begin position="892"/>
        <end position="905"/>
    </location>
</feature>
<dbReference type="InterPro" id="IPR006762">
    <property type="entry name" value="Gtr1_RagA"/>
</dbReference>
<proteinExistence type="inferred from homology"/>
<evidence type="ECO:0000256" key="5">
    <source>
        <dbReference type="ARBA" id="ARBA00023306"/>
    </source>
</evidence>